<evidence type="ECO:0000313" key="4">
    <source>
        <dbReference type="Proteomes" id="UP001154255"/>
    </source>
</evidence>
<dbReference type="GO" id="GO:0003676">
    <property type="term" value="F:nucleic acid binding"/>
    <property type="evidence" value="ECO:0007669"/>
    <property type="project" value="InterPro"/>
</dbReference>
<accession>A0A9W4TMR9</accession>
<name>A0A9W4TMR9_9PROT</name>
<dbReference type="EMBL" id="CAMXCS010000001">
    <property type="protein sequence ID" value="CAI3933771.1"/>
    <property type="molecule type" value="Genomic_DNA"/>
</dbReference>
<keyword evidence="2" id="KW-0347">Helicase</keyword>
<proteinExistence type="predicted"/>
<dbReference type="InterPro" id="IPR014001">
    <property type="entry name" value="Helicase_ATP-bd"/>
</dbReference>
<dbReference type="AlphaFoldDB" id="A0A9W4TMR9"/>
<organism evidence="2 4">
    <name type="scientific">Commensalibacter communis</name>
    <dbReference type="NCBI Taxonomy" id="2972786"/>
    <lineage>
        <taxon>Bacteria</taxon>
        <taxon>Pseudomonadati</taxon>
        <taxon>Pseudomonadota</taxon>
        <taxon>Alphaproteobacteria</taxon>
        <taxon>Acetobacterales</taxon>
        <taxon>Acetobacteraceae</taxon>
    </lineage>
</organism>
<dbReference type="Proteomes" id="UP001154255">
    <property type="component" value="Unassembled WGS sequence"/>
</dbReference>
<evidence type="ECO:0000313" key="5">
    <source>
        <dbReference type="Proteomes" id="UP001154259"/>
    </source>
</evidence>
<dbReference type="GO" id="GO:0005524">
    <property type="term" value="F:ATP binding"/>
    <property type="evidence" value="ECO:0007669"/>
    <property type="project" value="InterPro"/>
</dbReference>
<reference evidence="2" key="1">
    <citation type="submission" date="2022-10" db="EMBL/GenBank/DDBJ databases">
        <authorList>
            <person name="Botero Cardona J."/>
        </authorList>
    </citation>
    <scope>NUCLEOTIDE SEQUENCE</scope>
    <source>
        <strain evidence="2">LMG 31819</strain>
        <strain evidence="3">R-53529</strain>
    </source>
</reference>
<feature type="domain" description="Helicase ATP-binding" evidence="1">
    <location>
        <begin position="30"/>
        <end position="208"/>
    </location>
</feature>
<dbReference type="SUPFAM" id="SSF52540">
    <property type="entry name" value="P-loop containing nucleoside triphosphate hydrolases"/>
    <property type="match status" value="1"/>
</dbReference>
<dbReference type="RefSeq" id="WP_271789121.1">
    <property type="nucleotide sequence ID" value="NZ_CAMXCM010000001.1"/>
</dbReference>
<dbReference type="Proteomes" id="UP001154259">
    <property type="component" value="Unassembled WGS sequence"/>
</dbReference>
<dbReference type="Pfam" id="PF00270">
    <property type="entry name" value="DEAD"/>
    <property type="match status" value="1"/>
</dbReference>
<dbReference type="InterPro" id="IPR027417">
    <property type="entry name" value="P-loop_NTPase"/>
</dbReference>
<keyword evidence="5" id="KW-1185">Reference proteome</keyword>
<dbReference type="InterPro" id="IPR011545">
    <property type="entry name" value="DEAD/DEAH_box_helicase_dom"/>
</dbReference>
<dbReference type="CDD" id="cd18785">
    <property type="entry name" value="SF2_C"/>
    <property type="match status" value="1"/>
</dbReference>
<dbReference type="SMART" id="SM00487">
    <property type="entry name" value="DEXDc"/>
    <property type="match status" value="1"/>
</dbReference>
<gene>
    <name evidence="3" type="ORF">R53529_LOCUS685</name>
    <name evidence="2" type="ORF">R53530_LOCUS416</name>
</gene>
<protein>
    <submittedName>
        <fullName evidence="2 3">Superfamily II DNA or RNA helicase (SSL2)</fullName>
    </submittedName>
</protein>
<sequence length="672" mass="75918">MVNFTTVSYHQTGTSQNLDNMGMREMQKRAYAARNAQYLLIKSPPASGKSRALMFLGLDKLHHQGLEKVIIAVPERSIGKSFASTDLTTKGFFADWTLNAKWDLTDISSNNAKTKALQQFLASEDQILLCTHATLRFAFNEIGVDGFDNCLIAIDEFHHVSSKQESRLGDVVHQLIERDKAHIIAMTGSYFRGDTESILSPEDEERFARVTYTYYEQLNGYHYLKTLGMGYHFYRGRYLDAIGEVLNRDLKTIIHIPHTNSAEATDDKYDEIARLCDIIGKYQGVDEDTGFYLITAPNGRTLKIADLVNDDTTKREKVIASLRNIDGRDDVDIIIAMAMAKEGFDWIWCEHALTVGYRGSLTEIIQIIGRATRDAPGKNHAQFTNLIAQPDASDDRVQESVNNFLKAIACSLLMEQVLAPSYSFKNRTDSDSIEGFIQNSPDGGSILSIKGLNPYPSERAKEICENDLNDLVAITLQDSIVLKAGMNIKEYPPEILMQSVLPGIIREKYPNCNDEEVEAISQRLATKMVISSPSVEMEPELSPEEEQEIKQKYPQAIAKRDQFIRMANKLIHVSELDIDLIETINPFQRAYEILSKTLNAKTLNTLHTYIISSKISMTEGEAIALWPKIEIFHNEHQKEPNINSNHPMEQRLAEALAWLKEAQRKRSITPEN</sequence>
<keyword evidence="2" id="KW-0547">Nucleotide-binding</keyword>
<evidence type="ECO:0000259" key="1">
    <source>
        <dbReference type="PROSITE" id="PS51192"/>
    </source>
</evidence>
<dbReference type="Gene3D" id="3.40.50.300">
    <property type="entry name" value="P-loop containing nucleotide triphosphate hydrolases"/>
    <property type="match status" value="2"/>
</dbReference>
<comment type="caution">
    <text evidence="2">The sequence shown here is derived from an EMBL/GenBank/DDBJ whole genome shotgun (WGS) entry which is preliminary data.</text>
</comment>
<evidence type="ECO:0000313" key="3">
    <source>
        <dbReference type="EMBL" id="CAI3933771.1"/>
    </source>
</evidence>
<dbReference type="EMBL" id="CAMXCM010000001">
    <property type="protein sequence ID" value="CAI3927226.1"/>
    <property type="molecule type" value="Genomic_DNA"/>
</dbReference>
<dbReference type="PROSITE" id="PS51192">
    <property type="entry name" value="HELICASE_ATP_BIND_1"/>
    <property type="match status" value="1"/>
</dbReference>
<keyword evidence="2" id="KW-0067">ATP-binding</keyword>
<evidence type="ECO:0000313" key="2">
    <source>
        <dbReference type="EMBL" id="CAI3927226.1"/>
    </source>
</evidence>
<keyword evidence="2" id="KW-0378">Hydrolase</keyword>
<dbReference type="GO" id="GO:0004386">
    <property type="term" value="F:helicase activity"/>
    <property type="evidence" value="ECO:0007669"/>
    <property type="project" value="UniProtKB-KW"/>
</dbReference>